<evidence type="ECO:0000313" key="2">
    <source>
        <dbReference type="Proteomes" id="UP000011116"/>
    </source>
</evidence>
<dbReference type="InterPro" id="IPR052343">
    <property type="entry name" value="Retrotransposon-Effector_Assoc"/>
</dbReference>
<dbReference type="EnsemblPlants" id="HORVU.MOREX.r3.5HG0447850.1">
    <property type="protein sequence ID" value="HORVU.MOREX.r3.5HG0447850.1.CDS1"/>
    <property type="gene ID" value="HORVU.MOREX.r3.5HG0447850"/>
</dbReference>
<keyword evidence="2" id="KW-1185">Reference proteome</keyword>
<dbReference type="SMR" id="A0A8I6XPR7"/>
<evidence type="ECO:0008006" key="3">
    <source>
        <dbReference type="Google" id="ProtNLM"/>
    </source>
</evidence>
<reference evidence="2" key="1">
    <citation type="journal article" date="2012" name="Nature">
        <title>A physical, genetic and functional sequence assembly of the barley genome.</title>
        <authorList>
            <consortium name="The International Barley Genome Sequencing Consortium"/>
            <person name="Mayer K.F."/>
            <person name="Waugh R."/>
            <person name="Brown J.W."/>
            <person name="Schulman A."/>
            <person name="Langridge P."/>
            <person name="Platzer M."/>
            <person name="Fincher G.B."/>
            <person name="Muehlbauer G.J."/>
            <person name="Sato K."/>
            <person name="Close T.J."/>
            <person name="Wise R.P."/>
            <person name="Stein N."/>
        </authorList>
    </citation>
    <scope>NUCLEOTIDE SEQUENCE [LARGE SCALE GENOMIC DNA]</scope>
    <source>
        <strain evidence="2">cv. Morex</strain>
    </source>
</reference>
<evidence type="ECO:0000313" key="1">
    <source>
        <dbReference type="EnsemblPlants" id="HORVU.MOREX.r3.5HG0447850.1.CDS1"/>
    </source>
</evidence>
<reference evidence="1" key="2">
    <citation type="submission" date="2020-10" db="EMBL/GenBank/DDBJ databases">
        <authorList>
            <person name="Scholz U."/>
            <person name="Mascher M."/>
            <person name="Fiebig A."/>
        </authorList>
    </citation>
    <scope>NUCLEOTIDE SEQUENCE [LARGE SCALE GENOMIC DNA]</scope>
    <source>
        <strain evidence="1">cv. Morex</strain>
    </source>
</reference>
<dbReference type="Proteomes" id="UP000011116">
    <property type="component" value="Chromosome 5H"/>
</dbReference>
<dbReference type="PANTHER" id="PTHR46890">
    <property type="entry name" value="NON-LTR RETROLELEMENT REVERSE TRANSCRIPTASE-LIKE PROTEIN-RELATED"/>
    <property type="match status" value="1"/>
</dbReference>
<sequence length="127" mass="14774">MPSFRWRHQKPQELMVLRWVFFQRHWQLLKQDIMLALLEFLNEGELPAGMNDTSITLIPKVPFPQRITQFRPISLCPVLYKIAAKAIANRLRACLDEVIGEEQSAFVPGRVITDNVLIAYESVHSMR</sequence>
<dbReference type="PANTHER" id="PTHR46890:SF48">
    <property type="entry name" value="RNA-DIRECTED DNA POLYMERASE"/>
    <property type="match status" value="1"/>
</dbReference>
<name>A0A8I6XPR7_HORVV</name>
<organism evidence="1 2">
    <name type="scientific">Hordeum vulgare subsp. vulgare</name>
    <name type="common">Domesticated barley</name>
    <dbReference type="NCBI Taxonomy" id="112509"/>
    <lineage>
        <taxon>Eukaryota</taxon>
        <taxon>Viridiplantae</taxon>
        <taxon>Streptophyta</taxon>
        <taxon>Embryophyta</taxon>
        <taxon>Tracheophyta</taxon>
        <taxon>Spermatophyta</taxon>
        <taxon>Magnoliopsida</taxon>
        <taxon>Liliopsida</taxon>
        <taxon>Poales</taxon>
        <taxon>Poaceae</taxon>
        <taxon>BOP clade</taxon>
        <taxon>Pooideae</taxon>
        <taxon>Triticodae</taxon>
        <taxon>Triticeae</taxon>
        <taxon>Hordeinae</taxon>
        <taxon>Hordeum</taxon>
    </lineage>
</organism>
<accession>A0A8I6XPR7</accession>
<dbReference type="AlphaFoldDB" id="A0A8I6XPR7"/>
<reference evidence="1" key="3">
    <citation type="submission" date="2022-01" db="UniProtKB">
        <authorList>
            <consortium name="EnsemblPlants"/>
        </authorList>
    </citation>
    <scope>IDENTIFICATION</scope>
    <source>
        <strain evidence="1">subsp. vulgare</strain>
    </source>
</reference>
<proteinExistence type="predicted"/>
<protein>
    <recommendedName>
        <fullName evidence="3">Reverse transcriptase domain-containing protein</fullName>
    </recommendedName>
</protein>
<dbReference type="Gramene" id="HORVU.MOREX.r3.5HG0447850.1">
    <property type="protein sequence ID" value="HORVU.MOREX.r3.5HG0447850.1.CDS1"/>
    <property type="gene ID" value="HORVU.MOREX.r3.5HG0447850"/>
</dbReference>